<reference evidence="2" key="1">
    <citation type="submission" date="2022-11" db="EMBL/GenBank/DDBJ databases">
        <authorList>
            <person name="Scott C."/>
            <person name="Bruce N."/>
        </authorList>
    </citation>
    <scope>NUCLEOTIDE SEQUENCE</scope>
</reference>
<keyword evidence="3" id="KW-1185">Reference proteome</keyword>
<evidence type="ECO:0000259" key="1">
    <source>
        <dbReference type="PROSITE" id="PS51819"/>
    </source>
</evidence>
<comment type="caution">
    <text evidence="2">The sequence shown here is derived from an EMBL/GenBank/DDBJ whole genome shotgun (WGS) entry which is preliminary data.</text>
</comment>
<organism evidence="2 3">
    <name type="scientific">Parascedosporium putredinis</name>
    <dbReference type="NCBI Taxonomy" id="1442378"/>
    <lineage>
        <taxon>Eukaryota</taxon>
        <taxon>Fungi</taxon>
        <taxon>Dikarya</taxon>
        <taxon>Ascomycota</taxon>
        <taxon>Pezizomycotina</taxon>
        <taxon>Sordariomycetes</taxon>
        <taxon>Hypocreomycetidae</taxon>
        <taxon>Microascales</taxon>
        <taxon>Microascaceae</taxon>
        <taxon>Parascedosporium</taxon>
    </lineage>
</organism>
<sequence length="291" mass="33196">MATETSAPRRINLVRIAHVLYTHKNEANAKAFLDDFGFQEVSRAGANTYYRGTSGEPFVYRLTAGDEDFFGGAAFVVESREDLDYAAQTLPNATAVHEMTEEPGGGFRVTFYDPVDGFPFHLVYGQAQVDPSDAGLLQRRFNFAYDFYTTRFNFFPSDISLLKLIHDPTGRNITTFLHLDRGEELVDHHCFFFFEGPKYHVHHSSYETYDFDTQLLGHDWLRSKGYENCWGVGRHIMGSQIFDYWFDPSRFVLEHYVDGDLVNSSYATNKSLASPDSLHIWGPDVPAGFLE</sequence>
<dbReference type="FunFam" id="3.10.180.10:FF:000039">
    <property type="entry name" value="Trihydroxytoluene oxygenase (AFU_orthologue AFUA_8G02470)"/>
    <property type="match status" value="1"/>
</dbReference>
<dbReference type="PROSITE" id="PS51819">
    <property type="entry name" value="VOC"/>
    <property type="match status" value="1"/>
</dbReference>
<evidence type="ECO:0000313" key="3">
    <source>
        <dbReference type="Proteomes" id="UP000838763"/>
    </source>
</evidence>
<evidence type="ECO:0000313" key="2">
    <source>
        <dbReference type="EMBL" id="CAI4218721.1"/>
    </source>
</evidence>
<dbReference type="SUPFAM" id="SSF54593">
    <property type="entry name" value="Glyoxalase/Bleomycin resistance protein/Dihydroxybiphenyl dioxygenase"/>
    <property type="match status" value="1"/>
</dbReference>
<name>A0A9P1HA45_9PEZI</name>
<feature type="domain" description="VOC" evidence="1">
    <location>
        <begin position="15"/>
        <end position="125"/>
    </location>
</feature>
<dbReference type="InterPro" id="IPR037523">
    <property type="entry name" value="VOC_core"/>
</dbReference>
<dbReference type="Proteomes" id="UP000838763">
    <property type="component" value="Unassembled WGS sequence"/>
</dbReference>
<dbReference type="EMBL" id="CALLCH030000018">
    <property type="protein sequence ID" value="CAI4218721.1"/>
    <property type="molecule type" value="Genomic_DNA"/>
</dbReference>
<protein>
    <recommendedName>
        <fullName evidence="1">VOC domain-containing protein</fullName>
    </recommendedName>
</protein>
<dbReference type="FunFam" id="3.10.180.10:FF:000034">
    <property type="entry name" value="Glyoxalase/Bleomycin resistance protein/Dihydroxybiphenyl dioxygenase"/>
    <property type="match status" value="1"/>
</dbReference>
<dbReference type="Gene3D" id="3.10.180.10">
    <property type="entry name" value="2,3-Dihydroxybiphenyl 1,2-Dioxygenase, domain 1"/>
    <property type="match status" value="2"/>
</dbReference>
<dbReference type="OrthoDB" id="3360610at2759"/>
<dbReference type="AlphaFoldDB" id="A0A9P1HA45"/>
<gene>
    <name evidence="2" type="ORF">PPNO1_LOCUS8296</name>
</gene>
<dbReference type="InterPro" id="IPR029068">
    <property type="entry name" value="Glyas_Bleomycin-R_OHBP_Dase"/>
</dbReference>
<proteinExistence type="predicted"/>
<accession>A0A9P1HA45</accession>